<dbReference type="InterPro" id="IPR000504">
    <property type="entry name" value="RRM_dom"/>
</dbReference>
<dbReference type="AlphaFoldDB" id="T1K875"/>
<dbReference type="InterPro" id="IPR012677">
    <property type="entry name" value="Nucleotide-bd_a/b_plait_sf"/>
</dbReference>
<evidence type="ECO:0000256" key="5">
    <source>
        <dbReference type="ARBA" id="ARBA00023242"/>
    </source>
</evidence>
<dbReference type="STRING" id="32264.T1K875"/>
<evidence type="ECO:0000313" key="9">
    <source>
        <dbReference type="EnsemblMetazoa" id="tetur07g00310.1"/>
    </source>
</evidence>
<comment type="subcellular location">
    <subcellularLocation>
        <location evidence="1">Nucleus</location>
    </subcellularLocation>
</comment>
<dbReference type="PROSITE" id="PS50102">
    <property type="entry name" value="RRM"/>
    <property type="match status" value="1"/>
</dbReference>
<dbReference type="HOGENOM" id="CLU_039888_0_0_1"/>
<gene>
    <name evidence="9" type="primary">107362154</name>
</gene>
<feature type="domain" description="RRM" evidence="8">
    <location>
        <begin position="223"/>
        <end position="306"/>
    </location>
</feature>
<dbReference type="GO" id="GO:0030626">
    <property type="term" value="F:U12 snRNA binding"/>
    <property type="evidence" value="ECO:0007669"/>
    <property type="project" value="TreeGrafter"/>
</dbReference>
<dbReference type="KEGG" id="tut:107362154"/>
<dbReference type="EMBL" id="CAEY01001871">
    <property type="status" value="NOT_ANNOTATED_CDS"/>
    <property type="molecule type" value="Genomic_DNA"/>
</dbReference>
<feature type="region of interest" description="Disordered" evidence="7">
    <location>
        <begin position="159"/>
        <end position="183"/>
    </location>
</feature>
<evidence type="ECO:0000256" key="7">
    <source>
        <dbReference type="SAM" id="MobiDB-lite"/>
    </source>
</evidence>
<dbReference type="SUPFAM" id="SSF54928">
    <property type="entry name" value="RNA-binding domain, RBD"/>
    <property type="match status" value="1"/>
</dbReference>
<dbReference type="InterPro" id="IPR035979">
    <property type="entry name" value="RBD_domain_sf"/>
</dbReference>
<dbReference type="OrthoDB" id="448399at2759"/>
<dbReference type="OMA" id="SETQWIT"/>
<accession>T1K875</accession>
<dbReference type="SMART" id="SM00360">
    <property type="entry name" value="RRM"/>
    <property type="match status" value="1"/>
</dbReference>
<organism evidence="9 10">
    <name type="scientific">Tetranychus urticae</name>
    <name type="common">Two-spotted spider mite</name>
    <dbReference type="NCBI Taxonomy" id="32264"/>
    <lineage>
        <taxon>Eukaryota</taxon>
        <taxon>Metazoa</taxon>
        <taxon>Ecdysozoa</taxon>
        <taxon>Arthropoda</taxon>
        <taxon>Chelicerata</taxon>
        <taxon>Arachnida</taxon>
        <taxon>Acari</taxon>
        <taxon>Acariformes</taxon>
        <taxon>Trombidiformes</taxon>
        <taxon>Prostigmata</taxon>
        <taxon>Eleutherengona</taxon>
        <taxon>Raphignathae</taxon>
        <taxon>Tetranychoidea</taxon>
        <taxon>Tetranychidae</taxon>
        <taxon>Tetranychus</taxon>
    </lineage>
</organism>
<keyword evidence="4 6" id="KW-0694">RNA-binding</keyword>
<evidence type="ECO:0000256" key="3">
    <source>
        <dbReference type="ARBA" id="ARBA00022737"/>
    </source>
</evidence>
<dbReference type="GO" id="GO:0005689">
    <property type="term" value="C:U12-type spliceosomal complex"/>
    <property type="evidence" value="ECO:0007669"/>
    <property type="project" value="TreeGrafter"/>
</dbReference>
<evidence type="ECO:0000256" key="1">
    <source>
        <dbReference type="ARBA" id="ARBA00004123"/>
    </source>
</evidence>
<dbReference type="eggNOG" id="KOG4206">
    <property type="taxonomic scope" value="Eukaryota"/>
</dbReference>
<dbReference type="Proteomes" id="UP000015104">
    <property type="component" value="Unassembled WGS sequence"/>
</dbReference>
<dbReference type="GO" id="GO:0000398">
    <property type="term" value="P:mRNA splicing, via spliceosome"/>
    <property type="evidence" value="ECO:0007669"/>
    <property type="project" value="TreeGrafter"/>
</dbReference>
<evidence type="ECO:0000256" key="4">
    <source>
        <dbReference type="ARBA" id="ARBA00022884"/>
    </source>
</evidence>
<keyword evidence="3" id="KW-0677">Repeat</keyword>
<evidence type="ECO:0000313" key="10">
    <source>
        <dbReference type="Proteomes" id="UP000015104"/>
    </source>
</evidence>
<protein>
    <recommendedName>
        <fullName evidence="2">RNA-binding region-containing protein 3</fullName>
    </recommendedName>
</protein>
<dbReference type="FunFam" id="3.30.70.330:FF:000207">
    <property type="entry name" value="RNA-binding region (RNP1, RRM)-containing 3"/>
    <property type="match status" value="1"/>
</dbReference>
<dbReference type="PANTHER" id="PTHR16105:SF0">
    <property type="entry name" value="RNA-BINDING REGION-CONTAINING PROTEIN 3"/>
    <property type="match status" value="1"/>
</dbReference>
<evidence type="ECO:0000256" key="2">
    <source>
        <dbReference type="ARBA" id="ARBA00020364"/>
    </source>
</evidence>
<keyword evidence="5" id="KW-0539">Nucleus</keyword>
<dbReference type="GO" id="GO:0097157">
    <property type="term" value="F:pre-mRNA intronic binding"/>
    <property type="evidence" value="ECO:0007669"/>
    <property type="project" value="TreeGrafter"/>
</dbReference>
<feature type="compositionally biased region" description="Polar residues" evidence="7">
    <location>
        <begin position="161"/>
        <end position="177"/>
    </location>
</feature>
<reference evidence="9" key="2">
    <citation type="submission" date="2015-06" db="UniProtKB">
        <authorList>
            <consortium name="EnsemblMetazoa"/>
        </authorList>
    </citation>
    <scope>IDENTIFICATION</scope>
</reference>
<dbReference type="Pfam" id="PF00076">
    <property type="entry name" value="RRM_1"/>
    <property type="match status" value="1"/>
</dbReference>
<evidence type="ECO:0000256" key="6">
    <source>
        <dbReference type="PROSITE-ProRule" id="PRU00176"/>
    </source>
</evidence>
<dbReference type="CDD" id="cd12239">
    <property type="entry name" value="RRM2_RBM40_like"/>
    <property type="match status" value="1"/>
</dbReference>
<name>T1K875_TETUR</name>
<proteinExistence type="predicted"/>
<dbReference type="PANTHER" id="PTHR16105">
    <property type="entry name" value="RNA-BINDING REGION-CONTAINING PROTEIN 3"/>
    <property type="match status" value="1"/>
</dbReference>
<dbReference type="EnsemblMetazoa" id="tetur07g00310.1">
    <property type="protein sequence ID" value="tetur07g00310.1"/>
    <property type="gene ID" value="tetur07g00310"/>
</dbReference>
<dbReference type="Gene3D" id="3.30.70.330">
    <property type="match status" value="1"/>
</dbReference>
<dbReference type="InterPro" id="IPR045164">
    <property type="entry name" value="RBM41/RNPC3"/>
</dbReference>
<sequence length="317" mass="36276">MIAPKKHQIKYKYPPANRTTVCNIARACLHHPKFYYQVLHLMNKMNLMPPFDEIPSQFQDNLEEMVVKPISSDESEIESENYVANTDWSGKSFKRRVKKLKTGILGEVKKKQPTDQEFKPSSTHNEGDENIFEHNQLMPISIKININSELLPSQKVEETSELSSGFGQISSKCNQNDMENDEESDDWINDLATTDEIKQNRLPPEELVNVPAYKDYAPGPPSCRLYLKNLGKRVTDHDLKRVYGRYINLEDESEKNMFHVQVFKTGRFRNQAFISLPNEDAANSALQETNGYLIDGKPIIVSYARSIKASPMVTNSS</sequence>
<reference evidence="10" key="1">
    <citation type="submission" date="2011-08" db="EMBL/GenBank/DDBJ databases">
        <authorList>
            <person name="Rombauts S."/>
        </authorList>
    </citation>
    <scope>NUCLEOTIDE SEQUENCE</scope>
    <source>
        <strain evidence="10">London</strain>
    </source>
</reference>
<keyword evidence="10" id="KW-1185">Reference proteome</keyword>
<evidence type="ECO:0000259" key="8">
    <source>
        <dbReference type="PROSITE" id="PS50102"/>
    </source>
</evidence>